<dbReference type="GO" id="GO:0005886">
    <property type="term" value="C:plasma membrane"/>
    <property type="evidence" value="ECO:0007669"/>
    <property type="project" value="TreeGrafter"/>
</dbReference>
<evidence type="ECO:0000313" key="3">
    <source>
        <dbReference type="EMBL" id="JAT11357.1"/>
    </source>
</evidence>
<evidence type="ECO:0000256" key="2">
    <source>
        <dbReference type="ARBA" id="ARBA00022737"/>
    </source>
</evidence>
<evidence type="ECO:0000256" key="1">
    <source>
        <dbReference type="ARBA" id="ARBA00022614"/>
    </source>
</evidence>
<dbReference type="InterPro" id="IPR050541">
    <property type="entry name" value="LRR_TM_domain-containing"/>
</dbReference>
<gene>
    <name evidence="3" type="ORF">g.51977</name>
</gene>
<name>A0A1B6KIS6_9HEMI</name>
<keyword evidence="2" id="KW-0677">Repeat</keyword>
<dbReference type="PANTHER" id="PTHR24369:SF213">
    <property type="entry name" value="INSULIN LIKE GROWTH FACTOR BINDING PROTEIN ACID LABILE SUBUNIT"/>
    <property type="match status" value="1"/>
</dbReference>
<dbReference type="AlphaFoldDB" id="A0A1B6KIS6"/>
<dbReference type="EMBL" id="GEBQ01028620">
    <property type="protein sequence ID" value="JAT11357.1"/>
    <property type="molecule type" value="Transcribed_RNA"/>
</dbReference>
<dbReference type="PANTHER" id="PTHR24369">
    <property type="entry name" value="ANTIGEN BSP, PUTATIVE-RELATED"/>
    <property type="match status" value="1"/>
</dbReference>
<dbReference type="Pfam" id="PF13855">
    <property type="entry name" value="LRR_8"/>
    <property type="match status" value="2"/>
</dbReference>
<keyword evidence="1" id="KW-0433">Leucine-rich repeat</keyword>
<organism evidence="3">
    <name type="scientific">Graphocephala atropunctata</name>
    <dbReference type="NCBI Taxonomy" id="36148"/>
    <lineage>
        <taxon>Eukaryota</taxon>
        <taxon>Metazoa</taxon>
        <taxon>Ecdysozoa</taxon>
        <taxon>Arthropoda</taxon>
        <taxon>Hexapoda</taxon>
        <taxon>Insecta</taxon>
        <taxon>Pterygota</taxon>
        <taxon>Neoptera</taxon>
        <taxon>Paraneoptera</taxon>
        <taxon>Hemiptera</taxon>
        <taxon>Auchenorrhyncha</taxon>
        <taxon>Membracoidea</taxon>
        <taxon>Cicadellidae</taxon>
        <taxon>Cicadellinae</taxon>
        <taxon>Cicadellini</taxon>
        <taxon>Graphocephala</taxon>
    </lineage>
</organism>
<sequence length="200" mass="22719">FTLRHLDLSYNQIDRIDSLMFHETPFLKHLNLCRNKLNILPDNVFTSLDNLLNLQLCRNPITANFKELLHYIPKLRRLDLSFTGLTATPILPLPKLTHLNLTGNYIETFPPSYVEGLFSLKSLVLKANRLSSLPSTSWPKIPLLKHLDISANPVKVLTADSFQGLERLETLEMSSLSRLERWDPGSLAGLHSLSSLHLQS</sequence>
<accession>A0A1B6KIS6</accession>
<dbReference type="InterPro" id="IPR001611">
    <property type="entry name" value="Leu-rich_rpt"/>
</dbReference>
<dbReference type="InterPro" id="IPR032675">
    <property type="entry name" value="LRR_dom_sf"/>
</dbReference>
<dbReference type="SUPFAM" id="SSF52058">
    <property type="entry name" value="L domain-like"/>
    <property type="match status" value="1"/>
</dbReference>
<protein>
    <submittedName>
        <fullName evidence="3">Uncharacterized protein</fullName>
    </submittedName>
</protein>
<dbReference type="Gene3D" id="3.80.10.10">
    <property type="entry name" value="Ribonuclease Inhibitor"/>
    <property type="match status" value="2"/>
</dbReference>
<dbReference type="SMART" id="SM00369">
    <property type="entry name" value="LRR_TYP"/>
    <property type="match status" value="5"/>
</dbReference>
<feature type="non-terminal residue" evidence="3">
    <location>
        <position position="1"/>
    </location>
</feature>
<proteinExistence type="predicted"/>
<dbReference type="PROSITE" id="PS51450">
    <property type="entry name" value="LRR"/>
    <property type="match status" value="1"/>
</dbReference>
<dbReference type="InterPro" id="IPR003591">
    <property type="entry name" value="Leu-rich_rpt_typical-subtyp"/>
</dbReference>
<reference evidence="3" key="1">
    <citation type="submission" date="2015-11" db="EMBL/GenBank/DDBJ databases">
        <title>De novo transcriptome assembly of four potential Pierce s Disease insect vectors from Arizona vineyards.</title>
        <authorList>
            <person name="Tassone E.E."/>
        </authorList>
    </citation>
    <scope>NUCLEOTIDE SEQUENCE</scope>
</reference>